<dbReference type="SUPFAM" id="SSF57783">
    <property type="entry name" value="Zinc beta-ribbon"/>
    <property type="match status" value="1"/>
</dbReference>
<dbReference type="Pfam" id="PF13155">
    <property type="entry name" value="Toprim_2"/>
    <property type="match status" value="1"/>
</dbReference>
<proteinExistence type="predicted"/>
<dbReference type="GO" id="GO:0005524">
    <property type="term" value="F:ATP binding"/>
    <property type="evidence" value="ECO:0007669"/>
    <property type="project" value="InterPro"/>
</dbReference>
<sequence length="610" mass="68179">MADIVEIKHKLNDRIIAVVEYLLPNGRKDGNEWRAGSTGGEKGKSLGVHLVGSKAGVWSDFSSSEGGDLVDLWMATRRMSLAPALEDISSWLGLSKPEPFRDPRPNYSRPEKPKCGKPANKAKAYLNARGIPDGILDVYRVGEHGDSIIFPFLLPDGTLALAKSRKAEDGAKPVPTAANCEPVLFGWQAIAPNAREIIITEGEIDALSWATYGHNATSVPFGGGKGGKQNWIENDFDRLQRFEKIYISTDMDPVGDEAAEEIASRLGRHRCLRVKLPRKDANKCLTEKITNEEMDACLRDAQGLDPDGLKRPSDFIDRVTYLFWPAEGDRIGYTMPMEGLRDKIHFRPAELTLWSGASGHGKSQILSDCIPTWIKQGSRVCIASLEMKGEQTLKRMSKQVGGVDRPTVGYLRRILTWLDEGLLLYERVGKAGVAPLLEVFDYAHAKYGCDQFIIDSLMRLGIAQDDYNGQEKAVFQIVDWAISKNVHMHLVAHSRKGGKDQGAPDTEDVKGAMEIGANAFNIITVWRNKLHEEKMKAAKTDEERLQLDEKPGVLVNIAKQRNGDYEGKKGLWFDQKTYRYHGTSNRNYWDRQLLDRVDRSLDEDQDGQNN</sequence>
<dbReference type="Proteomes" id="UP000248925">
    <property type="component" value="Unassembled WGS sequence"/>
</dbReference>
<dbReference type="Gene3D" id="3.40.1360.10">
    <property type="match status" value="1"/>
</dbReference>
<dbReference type="OrthoDB" id="9763644at2"/>
<evidence type="ECO:0000259" key="2">
    <source>
        <dbReference type="PROSITE" id="PS51199"/>
    </source>
</evidence>
<name>A0A2W4C875_9HYPH</name>
<dbReference type="GO" id="GO:0003697">
    <property type="term" value="F:single-stranded DNA binding"/>
    <property type="evidence" value="ECO:0007669"/>
    <property type="project" value="InterPro"/>
</dbReference>
<feature type="region of interest" description="Disordered" evidence="1">
    <location>
        <begin position="96"/>
        <end position="118"/>
    </location>
</feature>
<evidence type="ECO:0000313" key="4">
    <source>
        <dbReference type="Proteomes" id="UP000248925"/>
    </source>
</evidence>
<dbReference type="InterPro" id="IPR027032">
    <property type="entry name" value="Twinkle-like"/>
</dbReference>
<dbReference type="Gene3D" id="3.90.580.10">
    <property type="entry name" value="Zinc finger, CHC2-type domain"/>
    <property type="match status" value="1"/>
</dbReference>
<dbReference type="GO" id="GO:0043139">
    <property type="term" value="F:5'-3' DNA helicase activity"/>
    <property type="evidence" value="ECO:0007669"/>
    <property type="project" value="InterPro"/>
</dbReference>
<dbReference type="GO" id="GO:0006260">
    <property type="term" value="P:DNA replication"/>
    <property type="evidence" value="ECO:0007669"/>
    <property type="project" value="InterPro"/>
</dbReference>
<dbReference type="InterPro" id="IPR027417">
    <property type="entry name" value="P-loop_NTPase"/>
</dbReference>
<protein>
    <submittedName>
        <fullName evidence="3">DNA primase</fullName>
    </submittedName>
</protein>
<feature type="domain" description="SF4 helicase" evidence="2">
    <location>
        <begin position="326"/>
        <end position="587"/>
    </location>
</feature>
<dbReference type="GO" id="GO:0008270">
    <property type="term" value="F:zinc ion binding"/>
    <property type="evidence" value="ECO:0007669"/>
    <property type="project" value="InterPro"/>
</dbReference>
<comment type="caution">
    <text evidence="3">The sequence shown here is derived from an EMBL/GenBank/DDBJ whole genome shotgun (WGS) entry which is preliminary data.</text>
</comment>
<dbReference type="PANTHER" id="PTHR12873:SF0">
    <property type="entry name" value="TWINKLE MTDNA HELICASE"/>
    <property type="match status" value="1"/>
</dbReference>
<gene>
    <name evidence="3" type="ORF">CPY51_31205</name>
</gene>
<dbReference type="Gene3D" id="3.40.50.300">
    <property type="entry name" value="P-loop containing nucleotide triphosphate hydrolases"/>
    <property type="match status" value="1"/>
</dbReference>
<dbReference type="RefSeq" id="WP_111164258.1">
    <property type="nucleotide sequence ID" value="NZ_PCDP01000082.1"/>
</dbReference>
<dbReference type="PANTHER" id="PTHR12873">
    <property type="entry name" value="T7-LIKE MITOCHONDRIAL DNA HELICASE"/>
    <property type="match status" value="1"/>
</dbReference>
<dbReference type="PROSITE" id="PS51199">
    <property type="entry name" value="SF4_HELICASE"/>
    <property type="match status" value="1"/>
</dbReference>
<evidence type="ECO:0000256" key="1">
    <source>
        <dbReference type="SAM" id="MobiDB-lite"/>
    </source>
</evidence>
<dbReference type="EMBL" id="PCDP01000082">
    <property type="protein sequence ID" value="PZM07598.1"/>
    <property type="molecule type" value="Genomic_DNA"/>
</dbReference>
<dbReference type="AlphaFoldDB" id="A0A2W4C875"/>
<dbReference type="InterPro" id="IPR007694">
    <property type="entry name" value="DNA_helicase_DnaB-like_C"/>
</dbReference>
<accession>A0A2W4C875</accession>
<dbReference type="InterPro" id="IPR034154">
    <property type="entry name" value="TOPRIM_DnaG/twinkle"/>
</dbReference>
<dbReference type="Pfam" id="PF13481">
    <property type="entry name" value="AAA_25"/>
    <property type="match status" value="1"/>
</dbReference>
<dbReference type="SUPFAM" id="SSF56731">
    <property type="entry name" value="DNA primase core"/>
    <property type="match status" value="1"/>
</dbReference>
<dbReference type="CDD" id="cd01029">
    <property type="entry name" value="TOPRIM_primases"/>
    <property type="match status" value="1"/>
</dbReference>
<organism evidence="3 4">
    <name type="scientific">Rhizobium tubonense</name>
    <dbReference type="NCBI Taxonomy" id="484088"/>
    <lineage>
        <taxon>Bacteria</taxon>
        <taxon>Pseudomonadati</taxon>
        <taxon>Pseudomonadota</taxon>
        <taxon>Alphaproteobacteria</taxon>
        <taxon>Hyphomicrobiales</taxon>
        <taxon>Rhizobiaceae</taxon>
        <taxon>Rhizobium/Agrobacterium group</taxon>
        <taxon>Rhizobium</taxon>
    </lineage>
</organism>
<reference evidence="3 4" key="1">
    <citation type="journal article" date="2018" name="Sci. Rep.">
        <title>Rhizobium tumorigenes sp. nov., a novel plant tumorigenic bacterium isolated from cane gall tumors on thornless blackberry.</title>
        <authorList>
            <person name="Kuzmanovi N."/>
            <person name="Smalla K."/>
            <person name="Gronow S."/>
            <person name="PuBawska J."/>
        </authorList>
    </citation>
    <scope>NUCLEOTIDE SEQUENCE [LARGE SCALE GENOMIC DNA]</scope>
    <source>
        <strain evidence="3 4">CCBAU 85046</strain>
    </source>
</reference>
<dbReference type="InterPro" id="IPR036977">
    <property type="entry name" value="DNA_primase_Znf_CHC2"/>
</dbReference>
<dbReference type="SUPFAM" id="SSF52540">
    <property type="entry name" value="P-loop containing nucleoside triphosphate hydrolases"/>
    <property type="match status" value="1"/>
</dbReference>
<evidence type="ECO:0000313" key="3">
    <source>
        <dbReference type="EMBL" id="PZM07598.1"/>
    </source>
</evidence>
<keyword evidence="4" id="KW-1185">Reference proteome</keyword>
<feature type="compositionally biased region" description="Basic and acidic residues" evidence="1">
    <location>
        <begin position="98"/>
        <end position="114"/>
    </location>
</feature>